<comment type="cofactor">
    <cofactor evidence="1 8">
        <name>Mg(2+)</name>
        <dbReference type="ChEBI" id="CHEBI:18420"/>
    </cofactor>
</comment>
<evidence type="ECO:0000256" key="8">
    <source>
        <dbReference type="HAMAP-Rule" id="MF_00265"/>
    </source>
</evidence>
<accession>A0A0A0JFA9</accession>
<dbReference type="InterPro" id="IPR022907">
    <property type="entry name" value="VapC_family"/>
</dbReference>
<dbReference type="PANTHER" id="PTHR33653">
    <property type="entry name" value="RIBONUCLEASE VAPC2"/>
    <property type="match status" value="1"/>
</dbReference>
<gene>
    <name evidence="8" type="primary">vapC</name>
    <name evidence="10" type="ORF">N803_09280</name>
</gene>
<dbReference type="RefSeq" id="WP_035907398.1">
    <property type="nucleotide sequence ID" value="NZ_AVPK01000016.1"/>
</dbReference>
<dbReference type="Gene3D" id="3.40.50.1010">
    <property type="entry name" value="5'-nuclease"/>
    <property type="match status" value="1"/>
</dbReference>
<name>A0A0A0JFA9_9MICO</name>
<dbReference type="InterPro" id="IPR050556">
    <property type="entry name" value="Type_II_TA_system_RNase"/>
</dbReference>
<dbReference type="OrthoDB" id="9804823at2"/>
<dbReference type="GO" id="GO:0004540">
    <property type="term" value="F:RNA nuclease activity"/>
    <property type="evidence" value="ECO:0007669"/>
    <property type="project" value="InterPro"/>
</dbReference>
<dbReference type="CDD" id="cd18731">
    <property type="entry name" value="PIN_NgFitB-like"/>
    <property type="match status" value="1"/>
</dbReference>
<dbReference type="InterPro" id="IPR002716">
    <property type="entry name" value="PIN_dom"/>
</dbReference>
<dbReference type="InterPro" id="IPR029060">
    <property type="entry name" value="PIN-like_dom_sf"/>
</dbReference>
<feature type="binding site" evidence="8">
    <location>
        <position position="103"/>
    </location>
    <ligand>
        <name>Mg(2+)</name>
        <dbReference type="ChEBI" id="CHEBI:18420"/>
    </ligand>
</feature>
<dbReference type="GO" id="GO:0090729">
    <property type="term" value="F:toxin activity"/>
    <property type="evidence" value="ECO:0007669"/>
    <property type="project" value="UniProtKB-KW"/>
</dbReference>
<evidence type="ECO:0000313" key="10">
    <source>
        <dbReference type="EMBL" id="KGN36080.1"/>
    </source>
</evidence>
<comment type="function">
    <text evidence="8">Toxic component of a toxin-antitoxin (TA) system. An RNase.</text>
</comment>
<dbReference type="Proteomes" id="UP000030011">
    <property type="component" value="Unassembled WGS sequence"/>
</dbReference>
<keyword evidence="3 8" id="KW-0540">Nuclease</keyword>
<dbReference type="EMBL" id="AVPK01000016">
    <property type="protein sequence ID" value="KGN36080.1"/>
    <property type="molecule type" value="Genomic_DNA"/>
</dbReference>
<comment type="caution">
    <text evidence="10">The sequence shown here is derived from an EMBL/GenBank/DDBJ whole genome shotgun (WGS) entry which is preliminary data.</text>
</comment>
<evidence type="ECO:0000256" key="7">
    <source>
        <dbReference type="ARBA" id="ARBA00038093"/>
    </source>
</evidence>
<organism evidence="10 11">
    <name type="scientific">Knoellia subterranea KCTC 19937</name>
    <dbReference type="NCBI Taxonomy" id="1385521"/>
    <lineage>
        <taxon>Bacteria</taxon>
        <taxon>Bacillati</taxon>
        <taxon>Actinomycetota</taxon>
        <taxon>Actinomycetes</taxon>
        <taxon>Micrococcales</taxon>
        <taxon>Intrasporangiaceae</taxon>
        <taxon>Knoellia</taxon>
    </lineage>
</organism>
<feature type="binding site" evidence="8">
    <location>
        <position position="5"/>
    </location>
    <ligand>
        <name>Mg(2+)</name>
        <dbReference type="ChEBI" id="CHEBI:18420"/>
    </ligand>
</feature>
<keyword evidence="2 8" id="KW-1277">Toxin-antitoxin system</keyword>
<dbReference type="HAMAP" id="MF_00265">
    <property type="entry name" value="VapC_Nob1"/>
    <property type="match status" value="1"/>
</dbReference>
<dbReference type="EC" id="3.1.-.-" evidence="8"/>
<evidence type="ECO:0000256" key="1">
    <source>
        <dbReference type="ARBA" id="ARBA00001946"/>
    </source>
</evidence>
<keyword evidence="4 8" id="KW-0479">Metal-binding</keyword>
<reference evidence="10 11" key="1">
    <citation type="submission" date="2013-08" db="EMBL/GenBank/DDBJ databases">
        <title>The genome sequence of Knoellia subterranea.</title>
        <authorList>
            <person name="Zhu W."/>
            <person name="Wang G."/>
        </authorList>
    </citation>
    <scope>NUCLEOTIDE SEQUENCE [LARGE SCALE GENOMIC DNA]</scope>
    <source>
        <strain evidence="10 11">KCTC 19937</strain>
    </source>
</reference>
<evidence type="ECO:0000259" key="9">
    <source>
        <dbReference type="Pfam" id="PF01850"/>
    </source>
</evidence>
<dbReference type="STRING" id="1385521.N803_09280"/>
<feature type="domain" description="PIN" evidence="9">
    <location>
        <begin position="2"/>
        <end position="121"/>
    </location>
</feature>
<evidence type="ECO:0000256" key="5">
    <source>
        <dbReference type="ARBA" id="ARBA00022801"/>
    </source>
</evidence>
<keyword evidence="8" id="KW-0800">Toxin</keyword>
<sequence length="139" mass="15438">MIVLDTNLVSEVLRSEPNPGVVDWLRGVPHPVRRLSAITVGELLQGVFVLPEGRRRDQVHAGVEGVLLTFSGKVLDVDARSAPYFAEIRARRRHTGRPIRTADAWIAAVCRRWDVPLATRNVKDFEGTGIAVINPWEPA</sequence>
<evidence type="ECO:0000256" key="3">
    <source>
        <dbReference type="ARBA" id="ARBA00022722"/>
    </source>
</evidence>
<dbReference type="GO" id="GO:0000287">
    <property type="term" value="F:magnesium ion binding"/>
    <property type="evidence" value="ECO:0007669"/>
    <property type="project" value="UniProtKB-UniRule"/>
</dbReference>
<dbReference type="eggNOG" id="COG1487">
    <property type="taxonomic scope" value="Bacteria"/>
</dbReference>
<dbReference type="Pfam" id="PF01850">
    <property type="entry name" value="PIN"/>
    <property type="match status" value="1"/>
</dbReference>
<keyword evidence="6 8" id="KW-0460">Magnesium</keyword>
<evidence type="ECO:0000256" key="2">
    <source>
        <dbReference type="ARBA" id="ARBA00022649"/>
    </source>
</evidence>
<dbReference type="GO" id="GO:0016787">
    <property type="term" value="F:hydrolase activity"/>
    <property type="evidence" value="ECO:0007669"/>
    <property type="project" value="UniProtKB-KW"/>
</dbReference>
<dbReference type="PANTHER" id="PTHR33653:SF1">
    <property type="entry name" value="RIBONUCLEASE VAPC2"/>
    <property type="match status" value="1"/>
</dbReference>
<dbReference type="AlphaFoldDB" id="A0A0A0JFA9"/>
<keyword evidence="11" id="KW-1185">Reference proteome</keyword>
<comment type="similarity">
    <text evidence="7 8">Belongs to the PINc/VapC protein family.</text>
</comment>
<keyword evidence="5 8" id="KW-0378">Hydrolase</keyword>
<protein>
    <recommendedName>
        <fullName evidence="8">Ribonuclease VapC</fullName>
        <shortName evidence="8">RNase VapC</shortName>
        <ecNumber evidence="8">3.1.-.-</ecNumber>
    </recommendedName>
    <alternativeName>
        <fullName evidence="8">Toxin VapC</fullName>
    </alternativeName>
</protein>
<evidence type="ECO:0000256" key="4">
    <source>
        <dbReference type="ARBA" id="ARBA00022723"/>
    </source>
</evidence>
<proteinExistence type="inferred from homology"/>
<dbReference type="SUPFAM" id="SSF88723">
    <property type="entry name" value="PIN domain-like"/>
    <property type="match status" value="1"/>
</dbReference>
<evidence type="ECO:0000256" key="6">
    <source>
        <dbReference type="ARBA" id="ARBA00022842"/>
    </source>
</evidence>
<evidence type="ECO:0000313" key="11">
    <source>
        <dbReference type="Proteomes" id="UP000030011"/>
    </source>
</evidence>